<dbReference type="InterPro" id="IPR016053">
    <property type="entry name" value="Haem_Oase-like"/>
</dbReference>
<evidence type="ECO:0000313" key="2">
    <source>
        <dbReference type="Proteomes" id="UP000598271"/>
    </source>
</evidence>
<organism evidence="1 2">
    <name type="scientific">Persicitalea jodogahamensis</name>
    <dbReference type="NCBI Taxonomy" id="402147"/>
    <lineage>
        <taxon>Bacteria</taxon>
        <taxon>Pseudomonadati</taxon>
        <taxon>Bacteroidota</taxon>
        <taxon>Cytophagia</taxon>
        <taxon>Cytophagales</taxon>
        <taxon>Spirosomataceae</taxon>
        <taxon>Persicitalea</taxon>
    </lineage>
</organism>
<sequence length="212" mass="23535">MTPQLPAEPVEVSFASAGFMKRLKAETQSQHQSLEQTEPSRRVMSPALSREGYLEVLYAFHGAFSPLESQVRESLDKNPANLEFVPRSNLAIADIKQLSGSFNPDYFSQGDAIERQGGLSLPEAVGVMYVLEGSKLGGKVISRQLAKTIGVEPQNGGSFFSGGKIEEWKTFQAYCESYAQKRPEAADTIIESAKSTFRWIEGYFLQVSRRNR</sequence>
<comment type="caution">
    <text evidence="1">The sequence shown here is derived from an EMBL/GenBank/DDBJ whole genome shotgun (WGS) entry which is preliminary data.</text>
</comment>
<dbReference type="SUPFAM" id="SSF48613">
    <property type="entry name" value="Heme oxygenase-like"/>
    <property type="match status" value="1"/>
</dbReference>
<reference evidence="1 2" key="1">
    <citation type="journal article" date="2014" name="Int. J. Syst. Evol. Microbiol.">
        <title>Complete genome sequence of Corynebacterium casei LMG S-19264T (=DSM 44701T), isolated from a smear-ripened cheese.</title>
        <authorList>
            <consortium name="US DOE Joint Genome Institute (JGI-PGF)"/>
            <person name="Walter F."/>
            <person name="Albersmeier A."/>
            <person name="Kalinowski J."/>
            <person name="Ruckert C."/>
        </authorList>
    </citation>
    <scope>NUCLEOTIDE SEQUENCE [LARGE SCALE GENOMIC DNA]</scope>
    <source>
        <strain evidence="1 2">KCTC 12866</strain>
    </source>
</reference>
<dbReference type="AlphaFoldDB" id="A0A8J3G9G0"/>
<dbReference type="Proteomes" id="UP000598271">
    <property type="component" value="Unassembled WGS sequence"/>
</dbReference>
<dbReference type="RefSeq" id="WP_189563820.1">
    <property type="nucleotide sequence ID" value="NZ_BMXF01000001.1"/>
</dbReference>
<gene>
    <name evidence="1" type="ORF">GCM10007390_16360</name>
</gene>
<dbReference type="GO" id="GO:0006788">
    <property type="term" value="P:heme oxidation"/>
    <property type="evidence" value="ECO:0007669"/>
    <property type="project" value="InterPro"/>
</dbReference>
<keyword evidence="2" id="KW-1185">Reference proteome</keyword>
<proteinExistence type="predicted"/>
<dbReference type="CDD" id="cd19166">
    <property type="entry name" value="HemeO-bac"/>
    <property type="match status" value="1"/>
</dbReference>
<dbReference type="Gene3D" id="1.20.910.10">
    <property type="entry name" value="Heme oxygenase-like"/>
    <property type="match status" value="1"/>
</dbReference>
<dbReference type="EMBL" id="BMXF01000001">
    <property type="protein sequence ID" value="GHB63257.1"/>
    <property type="molecule type" value="Genomic_DNA"/>
</dbReference>
<dbReference type="InterPro" id="IPR016084">
    <property type="entry name" value="Haem_Oase-like_multi-hlx"/>
</dbReference>
<protein>
    <submittedName>
        <fullName evidence="1">Biliverdin-producing heme oxygenase</fullName>
    </submittedName>
</protein>
<dbReference type="GO" id="GO:0004392">
    <property type="term" value="F:heme oxygenase (decyclizing) activity"/>
    <property type="evidence" value="ECO:0007669"/>
    <property type="project" value="InterPro"/>
</dbReference>
<accession>A0A8J3G9G0</accession>
<evidence type="ECO:0000313" key="1">
    <source>
        <dbReference type="EMBL" id="GHB63257.1"/>
    </source>
</evidence>
<name>A0A8J3G9G0_9BACT</name>
<dbReference type="Pfam" id="PF01126">
    <property type="entry name" value="Heme_oxygenase"/>
    <property type="match status" value="1"/>
</dbReference>